<evidence type="ECO:0008006" key="5">
    <source>
        <dbReference type="Google" id="ProtNLM"/>
    </source>
</evidence>
<organism evidence="3 4">
    <name type="scientific">Blautia massiliensis</name>
    <name type="common">ex Durand et al. 2017</name>
    <dbReference type="NCBI Taxonomy" id="1737424"/>
    <lineage>
        <taxon>Bacteria</taxon>
        <taxon>Bacillati</taxon>
        <taxon>Bacillota</taxon>
        <taxon>Clostridia</taxon>
        <taxon>Lachnospirales</taxon>
        <taxon>Lachnospiraceae</taxon>
        <taxon>Blautia</taxon>
    </lineage>
</organism>
<dbReference type="EMBL" id="JAKNDE010000007">
    <property type="protein sequence ID" value="MCG5033399.1"/>
    <property type="molecule type" value="Genomic_DNA"/>
</dbReference>
<dbReference type="GO" id="GO:0016853">
    <property type="term" value="F:isomerase activity"/>
    <property type="evidence" value="ECO:0007669"/>
    <property type="project" value="UniProtKB-KW"/>
</dbReference>
<reference evidence="3" key="1">
    <citation type="submission" date="2022-01" db="EMBL/GenBank/DDBJ databases">
        <title>Collection of gut derived symbiotic bacterial strains cultured from healthy donors.</title>
        <authorList>
            <person name="Lin H."/>
            <person name="Kohout C."/>
            <person name="Waligurski E."/>
            <person name="Pamer E.G."/>
        </authorList>
    </citation>
    <scope>NUCLEOTIDE SEQUENCE</scope>
    <source>
        <strain evidence="3">DFI.1.11</strain>
    </source>
</reference>
<evidence type="ECO:0000256" key="2">
    <source>
        <dbReference type="ARBA" id="ARBA00023277"/>
    </source>
</evidence>
<keyword evidence="1" id="KW-0413">Isomerase</keyword>
<gene>
    <name evidence="3" type="ORF">L0P48_07210</name>
</gene>
<dbReference type="InterPro" id="IPR004216">
    <property type="entry name" value="Fuc/Ara_isomerase_C"/>
</dbReference>
<accession>A0AAW5CP52</accession>
<protein>
    <recommendedName>
        <fullName evidence="5">L-arabinose isomerase</fullName>
    </recommendedName>
</protein>
<evidence type="ECO:0000313" key="4">
    <source>
        <dbReference type="Proteomes" id="UP001200089"/>
    </source>
</evidence>
<name>A0AAW5CP52_9FIRM</name>
<comment type="caution">
    <text evidence="3">The sequence shown here is derived from an EMBL/GenBank/DDBJ whole genome shotgun (WGS) entry which is preliminary data.</text>
</comment>
<keyword evidence="2" id="KW-0119">Carbohydrate metabolism</keyword>
<evidence type="ECO:0000256" key="1">
    <source>
        <dbReference type="ARBA" id="ARBA00023235"/>
    </source>
</evidence>
<evidence type="ECO:0000313" key="3">
    <source>
        <dbReference type="EMBL" id="MCG5033399.1"/>
    </source>
</evidence>
<dbReference type="AlphaFoldDB" id="A0AAW5CP52"/>
<dbReference type="SUPFAM" id="SSF50443">
    <property type="entry name" value="FucI/AraA C-terminal domain-like"/>
    <property type="match status" value="1"/>
</dbReference>
<dbReference type="Proteomes" id="UP001200089">
    <property type="component" value="Unassembled WGS sequence"/>
</dbReference>
<dbReference type="RefSeq" id="WP_237971862.1">
    <property type="nucleotide sequence ID" value="NZ_JAKNDE010000007.1"/>
</dbReference>
<proteinExistence type="predicted"/>
<sequence length="87" mass="9714">MTYLAITQDKDGNFKFVVAEGVNEEGPILSFGDTNMRTRFTCGAREFVNRWSEAGPTHHMAAATGRHIDTILKVAKIFNVQVDIVTR</sequence>